<keyword evidence="4" id="KW-1185">Reference proteome</keyword>
<sequence length="225" mass="24550">MKRRQQGTSRKGEGVQGLHEKAFTQASSEPDEAFWARQELDSLMDMGARTAITALYRTALPVGGRTLDLMCGAMSHLPEDATFQEFIGLDVSKAALKANQALSSAVEQDLNSTPVLPFDEASFDGALLCDGLAYLTKPQQVIEELFRVLRPGAPLIISFSDRFVPAKAVAIWQALEPEDRVRFTSALMQRAGFAELDTGEVVPPEDLTAWQDTVRAVIGRRPVAG</sequence>
<comment type="caution">
    <text evidence="3">The sequence shown here is derived from an EMBL/GenBank/DDBJ whole genome shotgun (WGS) entry which is preliminary data.</text>
</comment>
<reference evidence="3 4" key="1">
    <citation type="submission" date="2020-09" db="EMBL/GenBank/DDBJ databases">
        <title>Bombella mellium and Bombella favum sp. nov., two novel species isolated from honey of Apis mellifera.</title>
        <authorList>
            <person name="Hilgarth M."/>
            <person name="Redwitz J."/>
            <person name="Ehrmann M.A."/>
            <person name="Vogel R.F."/>
            <person name="Jakob F."/>
        </authorList>
    </citation>
    <scope>NUCLEOTIDE SEQUENCE [LARGE SCALE GENOMIC DNA]</scope>
    <source>
        <strain evidence="3 4">MRM1</strain>
    </source>
</reference>
<keyword evidence="3" id="KW-0489">Methyltransferase</keyword>
<dbReference type="CDD" id="cd02440">
    <property type="entry name" value="AdoMet_MTases"/>
    <property type="match status" value="1"/>
</dbReference>
<accession>A0ABR9MSL2</accession>
<dbReference type="PANTHER" id="PTHR43036:SF2">
    <property type="entry name" value="OS04G0481300 PROTEIN"/>
    <property type="match status" value="1"/>
</dbReference>
<evidence type="ECO:0000313" key="4">
    <source>
        <dbReference type="Proteomes" id="UP000599085"/>
    </source>
</evidence>
<dbReference type="EMBL" id="JADAQV010000004">
    <property type="protein sequence ID" value="MBE1724514.1"/>
    <property type="molecule type" value="Genomic_DNA"/>
</dbReference>
<keyword evidence="3" id="KW-0808">Transferase</keyword>
<dbReference type="InterPro" id="IPR013216">
    <property type="entry name" value="Methyltransf_11"/>
</dbReference>
<name>A0ABR9MSL2_9PROT</name>
<feature type="domain" description="Methyltransferase type 11" evidence="2">
    <location>
        <begin position="67"/>
        <end position="157"/>
    </location>
</feature>
<dbReference type="PANTHER" id="PTHR43036">
    <property type="entry name" value="OSJNBB0011N17.9 PROTEIN"/>
    <property type="match status" value="1"/>
</dbReference>
<dbReference type="Gene3D" id="3.40.50.150">
    <property type="entry name" value="Vaccinia Virus protein VP39"/>
    <property type="match status" value="1"/>
</dbReference>
<dbReference type="InterPro" id="IPR029063">
    <property type="entry name" value="SAM-dependent_MTases_sf"/>
</dbReference>
<evidence type="ECO:0000313" key="3">
    <source>
        <dbReference type="EMBL" id="MBE1724514.1"/>
    </source>
</evidence>
<feature type="compositionally biased region" description="Basic and acidic residues" evidence="1">
    <location>
        <begin position="10"/>
        <end position="22"/>
    </location>
</feature>
<dbReference type="Pfam" id="PF08241">
    <property type="entry name" value="Methyltransf_11"/>
    <property type="match status" value="1"/>
</dbReference>
<organism evidence="3 4">
    <name type="scientific">Bombella apis</name>
    <dbReference type="NCBI Taxonomy" id="1785988"/>
    <lineage>
        <taxon>Bacteria</taxon>
        <taxon>Pseudomonadati</taxon>
        <taxon>Pseudomonadota</taxon>
        <taxon>Alphaproteobacteria</taxon>
        <taxon>Acetobacterales</taxon>
        <taxon>Acetobacteraceae</taxon>
        <taxon>Bombella</taxon>
    </lineage>
</organism>
<protein>
    <submittedName>
        <fullName evidence="3">Class I SAM-dependent methyltransferase</fullName>
    </submittedName>
</protein>
<dbReference type="Proteomes" id="UP000599085">
    <property type="component" value="Unassembled WGS sequence"/>
</dbReference>
<dbReference type="SUPFAM" id="SSF53335">
    <property type="entry name" value="S-adenosyl-L-methionine-dependent methyltransferases"/>
    <property type="match status" value="1"/>
</dbReference>
<gene>
    <name evidence="3" type="ORF">IGM82_08875</name>
</gene>
<dbReference type="GO" id="GO:0008168">
    <property type="term" value="F:methyltransferase activity"/>
    <property type="evidence" value="ECO:0007669"/>
    <property type="project" value="UniProtKB-KW"/>
</dbReference>
<evidence type="ECO:0000259" key="2">
    <source>
        <dbReference type="Pfam" id="PF08241"/>
    </source>
</evidence>
<feature type="region of interest" description="Disordered" evidence="1">
    <location>
        <begin position="1"/>
        <end position="30"/>
    </location>
</feature>
<proteinExistence type="predicted"/>
<evidence type="ECO:0000256" key="1">
    <source>
        <dbReference type="SAM" id="MobiDB-lite"/>
    </source>
</evidence>
<dbReference type="GO" id="GO:0032259">
    <property type="term" value="P:methylation"/>
    <property type="evidence" value="ECO:0007669"/>
    <property type="project" value="UniProtKB-KW"/>
</dbReference>